<evidence type="ECO:0000256" key="1">
    <source>
        <dbReference type="SAM" id="Phobius"/>
    </source>
</evidence>
<accession>A0A934J6B0</accession>
<keyword evidence="3" id="KW-1185">Reference proteome</keyword>
<reference evidence="2" key="1">
    <citation type="submission" date="2020-12" db="EMBL/GenBank/DDBJ databases">
        <authorList>
            <person name="Huq M.A."/>
        </authorList>
    </citation>
    <scope>NUCLEOTIDE SEQUENCE</scope>
    <source>
        <strain evidence="2">MAHUQ-46</strain>
    </source>
</reference>
<comment type="caution">
    <text evidence="2">The sequence shown here is derived from an EMBL/GenBank/DDBJ whole genome shotgun (WGS) entry which is preliminary data.</text>
</comment>
<keyword evidence="1" id="KW-0812">Transmembrane</keyword>
<name>A0A934J6B0_9BACL</name>
<feature type="transmembrane region" description="Helical" evidence="1">
    <location>
        <begin position="6"/>
        <end position="22"/>
    </location>
</feature>
<keyword evidence="1" id="KW-0472">Membrane</keyword>
<dbReference type="Proteomes" id="UP000640274">
    <property type="component" value="Unassembled WGS sequence"/>
</dbReference>
<evidence type="ECO:0000313" key="2">
    <source>
        <dbReference type="EMBL" id="MBJ6361108.1"/>
    </source>
</evidence>
<evidence type="ECO:0000313" key="3">
    <source>
        <dbReference type="Proteomes" id="UP000640274"/>
    </source>
</evidence>
<proteinExistence type="predicted"/>
<keyword evidence="1" id="KW-1133">Transmembrane helix</keyword>
<protein>
    <submittedName>
        <fullName evidence="2">Uncharacterized protein</fullName>
    </submittedName>
</protein>
<organism evidence="2 3">
    <name type="scientific">Paenibacillus roseus</name>
    <dbReference type="NCBI Taxonomy" id="2798579"/>
    <lineage>
        <taxon>Bacteria</taxon>
        <taxon>Bacillati</taxon>
        <taxon>Bacillota</taxon>
        <taxon>Bacilli</taxon>
        <taxon>Bacillales</taxon>
        <taxon>Paenibacillaceae</taxon>
        <taxon>Paenibacillus</taxon>
    </lineage>
</organism>
<gene>
    <name evidence="2" type="ORF">JFN88_07240</name>
</gene>
<sequence length="145" mass="16890">MNHISGIVGWLIIIIILAWMFLGNGKSKPANHNALNTEDLRERFRKLISRSDMTNIQAFINRQNAGLFATCLCSFIRDTYNPLINQLHYEDITRLVRHLLTEHEVNQLLKAAHNGNYLRYENGTVYLYDRETNDLLIQLFTDAKQ</sequence>
<dbReference type="RefSeq" id="WP_199018662.1">
    <property type="nucleotide sequence ID" value="NZ_JAELUP010000019.1"/>
</dbReference>
<dbReference type="EMBL" id="JAELUP010000019">
    <property type="protein sequence ID" value="MBJ6361108.1"/>
    <property type="molecule type" value="Genomic_DNA"/>
</dbReference>
<dbReference type="AlphaFoldDB" id="A0A934J6B0"/>